<organism evidence="2 3">
    <name type="scientific">Nephila pilipes</name>
    <name type="common">Giant wood spider</name>
    <name type="synonym">Nephila maculata</name>
    <dbReference type="NCBI Taxonomy" id="299642"/>
    <lineage>
        <taxon>Eukaryota</taxon>
        <taxon>Metazoa</taxon>
        <taxon>Ecdysozoa</taxon>
        <taxon>Arthropoda</taxon>
        <taxon>Chelicerata</taxon>
        <taxon>Arachnida</taxon>
        <taxon>Araneae</taxon>
        <taxon>Araneomorphae</taxon>
        <taxon>Entelegynae</taxon>
        <taxon>Araneoidea</taxon>
        <taxon>Nephilidae</taxon>
        <taxon>Nephila</taxon>
    </lineage>
</organism>
<dbReference type="AlphaFoldDB" id="A0A8X6NCW6"/>
<comment type="caution">
    <text evidence="2">The sequence shown here is derived from an EMBL/GenBank/DDBJ whole genome shotgun (WGS) entry which is preliminary data.</text>
</comment>
<keyword evidence="3" id="KW-1185">Reference proteome</keyword>
<dbReference type="OrthoDB" id="10655735at2759"/>
<gene>
    <name evidence="2" type="ORF">NPIL_700331</name>
</gene>
<dbReference type="Proteomes" id="UP000887013">
    <property type="component" value="Unassembled WGS sequence"/>
</dbReference>
<name>A0A8X6NCW6_NEPPI</name>
<proteinExistence type="predicted"/>
<evidence type="ECO:0000313" key="2">
    <source>
        <dbReference type="EMBL" id="GFT06788.1"/>
    </source>
</evidence>
<feature type="non-terminal residue" evidence="2">
    <location>
        <position position="1"/>
    </location>
</feature>
<accession>A0A8X6NCW6</accession>
<protein>
    <submittedName>
        <fullName evidence="2">Uncharacterized protein</fullName>
    </submittedName>
</protein>
<evidence type="ECO:0000313" key="3">
    <source>
        <dbReference type="Proteomes" id="UP000887013"/>
    </source>
</evidence>
<dbReference type="EMBL" id="BMAW01008089">
    <property type="protein sequence ID" value="GFT06788.1"/>
    <property type="molecule type" value="Genomic_DNA"/>
</dbReference>
<evidence type="ECO:0000256" key="1">
    <source>
        <dbReference type="SAM" id="MobiDB-lite"/>
    </source>
</evidence>
<feature type="region of interest" description="Disordered" evidence="1">
    <location>
        <begin position="1"/>
        <end position="39"/>
    </location>
</feature>
<reference evidence="2" key="1">
    <citation type="submission" date="2020-08" db="EMBL/GenBank/DDBJ databases">
        <title>Multicomponent nature underlies the extraordinary mechanical properties of spider dragline silk.</title>
        <authorList>
            <person name="Kono N."/>
            <person name="Nakamura H."/>
            <person name="Mori M."/>
            <person name="Yoshida Y."/>
            <person name="Ohtoshi R."/>
            <person name="Malay A.D."/>
            <person name="Moran D.A.P."/>
            <person name="Tomita M."/>
            <person name="Numata K."/>
            <person name="Arakawa K."/>
        </authorList>
    </citation>
    <scope>NUCLEOTIDE SEQUENCE</scope>
</reference>
<sequence>DTPQGVVYDSYGFGRDPKKEKSRKCRPERRGLPSSSRPPARDAVVFLLFCDFDPLNIHRFLSISERGLVSTPSTRICVLRPAQRGQKPRVEQKGKSWLDPDFQYEYGPLERRLAFLRGGIAIELRAPESREPLRGFEIGDFSPRV</sequence>